<evidence type="ECO:0000313" key="1">
    <source>
        <dbReference type="EMBL" id="QCD78486.1"/>
    </source>
</evidence>
<name>A0A4D6KKG0_VIGUN</name>
<protein>
    <submittedName>
        <fullName evidence="1">Uncharacterized protein</fullName>
    </submittedName>
</protein>
<dbReference type="EMBL" id="CP039345">
    <property type="protein sequence ID" value="QCD78486.1"/>
    <property type="molecule type" value="Genomic_DNA"/>
</dbReference>
<proteinExistence type="predicted"/>
<organism evidence="1 2">
    <name type="scientific">Vigna unguiculata</name>
    <name type="common">Cowpea</name>
    <dbReference type="NCBI Taxonomy" id="3917"/>
    <lineage>
        <taxon>Eukaryota</taxon>
        <taxon>Viridiplantae</taxon>
        <taxon>Streptophyta</taxon>
        <taxon>Embryophyta</taxon>
        <taxon>Tracheophyta</taxon>
        <taxon>Spermatophyta</taxon>
        <taxon>Magnoliopsida</taxon>
        <taxon>eudicotyledons</taxon>
        <taxon>Gunneridae</taxon>
        <taxon>Pentapetalae</taxon>
        <taxon>rosids</taxon>
        <taxon>fabids</taxon>
        <taxon>Fabales</taxon>
        <taxon>Fabaceae</taxon>
        <taxon>Papilionoideae</taxon>
        <taxon>50 kb inversion clade</taxon>
        <taxon>NPAAA clade</taxon>
        <taxon>indigoferoid/millettioid clade</taxon>
        <taxon>Phaseoleae</taxon>
        <taxon>Vigna</taxon>
    </lineage>
</organism>
<dbReference type="AlphaFoldDB" id="A0A4D6KKG0"/>
<accession>A0A4D6KKG0</accession>
<evidence type="ECO:0000313" key="2">
    <source>
        <dbReference type="Proteomes" id="UP000501690"/>
    </source>
</evidence>
<keyword evidence="2" id="KW-1185">Reference proteome</keyword>
<sequence length="141" mass="15351">MVAHGGCYGDGAASFFFSDLMCGGSNICSQGRASMANDDLWWLQVRSGGSRMVQMQWWLVKHGGWCTCCVNGGRHGGASQSMLTRGTAVQMEAQNSQGRCCCNGEDGGAVLPWWCKCELMEVLVARGGQKTCCRQGWRLPW</sequence>
<dbReference type="Proteomes" id="UP000501690">
    <property type="component" value="Linkage Group LG1"/>
</dbReference>
<reference evidence="1 2" key="1">
    <citation type="submission" date="2019-04" db="EMBL/GenBank/DDBJ databases">
        <title>An improved genome assembly and genetic linkage map for asparagus bean, Vigna unguiculata ssp. sesquipedialis.</title>
        <authorList>
            <person name="Xia Q."/>
            <person name="Zhang R."/>
            <person name="Dong Y."/>
        </authorList>
    </citation>
    <scope>NUCLEOTIDE SEQUENCE [LARGE SCALE GENOMIC DNA]</scope>
    <source>
        <tissue evidence="1">Leaf</tissue>
    </source>
</reference>
<gene>
    <name evidence="1" type="ORF">DEO72_LG1g2119</name>
</gene>